<proteinExistence type="inferred from homology"/>
<evidence type="ECO:0000256" key="2">
    <source>
        <dbReference type="ARBA" id="ARBA00022448"/>
    </source>
</evidence>
<evidence type="ECO:0000256" key="3">
    <source>
        <dbReference type="ARBA" id="ARBA00022475"/>
    </source>
</evidence>
<keyword evidence="8 9" id="KW-0472">Membrane</keyword>
<evidence type="ECO:0000256" key="4">
    <source>
        <dbReference type="ARBA" id="ARBA00022692"/>
    </source>
</evidence>
<evidence type="ECO:0000256" key="1">
    <source>
        <dbReference type="ARBA" id="ARBA00004370"/>
    </source>
</evidence>
<feature type="transmembrane region" description="Helical" evidence="9">
    <location>
        <begin position="65"/>
        <end position="86"/>
    </location>
</feature>
<dbReference type="GO" id="GO:0006605">
    <property type="term" value="P:protein targeting"/>
    <property type="evidence" value="ECO:0007669"/>
    <property type="project" value="UniProtKB-UniRule"/>
</dbReference>
<evidence type="ECO:0000256" key="8">
    <source>
        <dbReference type="ARBA" id="ARBA00023136"/>
    </source>
</evidence>
<dbReference type="EMBL" id="BMNH01000006">
    <property type="protein sequence ID" value="GGO67959.1"/>
    <property type="molecule type" value="Genomic_DNA"/>
</dbReference>
<evidence type="ECO:0000256" key="5">
    <source>
        <dbReference type="ARBA" id="ARBA00022927"/>
    </source>
</evidence>
<comment type="caution">
    <text evidence="10">The sequence shown here is derived from an EMBL/GenBank/DDBJ whole genome shotgun (WGS) entry which is preliminary data.</text>
</comment>
<dbReference type="GO" id="GO:0008320">
    <property type="term" value="F:protein transmembrane transporter activity"/>
    <property type="evidence" value="ECO:0007669"/>
    <property type="project" value="UniProtKB-UniRule"/>
</dbReference>
<keyword evidence="3 9" id="KW-1003">Cell membrane</keyword>
<keyword evidence="6 9" id="KW-1133">Transmembrane helix</keyword>
<evidence type="ECO:0000313" key="10">
    <source>
        <dbReference type="EMBL" id="GGO67959.1"/>
    </source>
</evidence>
<dbReference type="GO" id="GO:0009306">
    <property type="term" value="P:protein secretion"/>
    <property type="evidence" value="ECO:0007669"/>
    <property type="project" value="UniProtKB-UniRule"/>
</dbReference>
<comment type="similarity">
    <text evidence="9">Belongs to the SecE/SEC61-gamma family.</text>
</comment>
<evidence type="ECO:0000256" key="6">
    <source>
        <dbReference type="ARBA" id="ARBA00022989"/>
    </source>
</evidence>
<protein>
    <recommendedName>
        <fullName evidence="9">Protein translocase subunit SecE</fullName>
    </recommendedName>
</protein>
<dbReference type="HAMAP" id="MF_00422">
    <property type="entry name" value="SecE"/>
    <property type="match status" value="1"/>
</dbReference>
<reference evidence="10" key="2">
    <citation type="submission" date="2020-09" db="EMBL/GenBank/DDBJ databases">
        <authorList>
            <person name="Sun Q."/>
            <person name="Zhou Y."/>
        </authorList>
    </citation>
    <scope>NUCLEOTIDE SEQUENCE</scope>
    <source>
        <strain evidence="10">CGMCC 4.7368</strain>
    </source>
</reference>
<keyword evidence="4 9" id="KW-0812">Transmembrane</keyword>
<dbReference type="AlphaFoldDB" id="A0A917YX91"/>
<dbReference type="GO" id="GO:0005886">
    <property type="term" value="C:plasma membrane"/>
    <property type="evidence" value="ECO:0007669"/>
    <property type="project" value="UniProtKB-SubCell"/>
</dbReference>
<dbReference type="GO" id="GO:0043952">
    <property type="term" value="P:protein transport by the Sec complex"/>
    <property type="evidence" value="ECO:0007669"/>
    <property type="project" value="UniProtKB-UniRule"/>
</dbReference>
<accession>A0A917YX91</accession>
<evidence type="ECO:0000256" key="7">
    <source>
        <dbReference type="ARBA" id="ARBA00023010"/>
    </source>
</evidence>
<dbReference type="GO" id="GO:0065002">
    <property type="term" value="P:intracellular protein transmembrane transport"/>
    <property type="evidence" value="ECO:0007669"/>
    <property type="project" value="UniProtKB-UniRule"/>
</dbReference>
<dbReference type="Pfam" id="PF00584">
    <property type="entry name" value="SecE"/>
    <property type="match status" value="1"/>
</dbReference>
<reference evidence="10" key="1">
    <citation type="journal article" date="2014" name="Int. J. Syst. Evol. Microbiol.">
        <title>Complete genome sequence of Corynebacterium casei LMG S-19264T (=DSM 44701T), isolated from a smear-ripened cheese.</title>
        <authorList>
            <consortium name="US DOE Joint Genome Institute (JGI-PGF)"/>
            <person name="Walter F."/>
            <person name="Albersmeier A."/>
            <person name="Kalinowski J."/>
            <person name="Ruckert C."/>
        </authorList>
    </citation>
    <scope>NUCLEOTIDE SEQUENCE</scope>
    <source>
        <strain evidence="10">CGMCC 4.7368</strain>
    </source>
</reference>
<dbReference type="InterPro" id="IPR005807">
    <property type="entry name" value="SecE_bac"/>
</dbReference>
<evidence type="ECO:0000256" key="9">
    <source>
        <dbReference type="HAMAP-Rule" id="MF_00422"/>
    </source>
</evidence>
<comment type="subcellular location">
    <subcellularLocation>
        <location evidence="9">Cell membrane</location>
        <topology evidence="9">Single-pass membrane protein</topology>
    </subcellularLocation>
    <subcellularLocation>
        <location evidence="1">Membrane</location>
    </subcellularLocation>
</comment>
<dbReference type="PANTHER" id="PTHR33910">
    <property type="entry name" value="PROTEIN TRANSLOCASE SUBUNIT SECE"/>
    <property type="match status" value="1"/>
</dbReference>
<keyword evidence="2 9" id="KW-0813">Transport</keyword>
<dbReference type="InterPro" id="IPR001901">
    <property type="entry name" value="Translocase_SecE/Sec61-g"/>
</dbReference>
<dbReference type="Proteomes" id="UP000646523">
    <property type="component" value="Unassembled WGS sequence"/>
</dbReference>
<organism evidence="10 11">
    <name type="scientific">Nonomuraea cavernae</name>
    <dbReference type="NCBI Taxonomy" id="2045107"/>
    <lineage>
        <taxon>Bacteria</taxon>
        <taxon>Bacillati</taxon>
        <taxon>Actinomycetota</taxon>
        <taxon>Actinomycetes</taxon>
        <taxon>Streptosporangiales</taxon>
        <taxon>Streptosporangiaceae</taxon>
        <taxon>Nonomuraea</taxon>
    </lineage>
</organism>
<keyword evidence="11" id="KW-1185">Reference proteome</keyword>
<gene>
    <name evidence="9 10" type="primary">secE</name>
    <name evidence="10" type="ORF">GCM10012289_25610</name>
</gene>
<comment type="subunit">
    <text evidence="9">Component of the Sec protein translocase complex. Heterotrimer consisting of SecY, SecE and SecG subunits. The heterotrimers can form oligomers, although 1 heterotrimer is thought to be able to translocate proteins. Interacts with the ribosome. Interacts with SecDF, and other proteins may be involved. Interacts with SecA.</text>
</comment>
<evidence type="ECO:0000313" key="11">
    <source>
        <dbReference type="Proteomes" id="UP000646523"/>
    </source>
</evidence>
<dbReference type="Gene3D" id="1.20.5.1030">
    <property type="entry name" value="Preprotein translocase secy subunit"/>
    <property type="match status" value="1"/>
</dbReference>
<dbReference type="InterPro" id="IPR038379">
    <property type="entry name" value="SecE_sf"/>
</dbReference>
<comment type="function">
    <text evidence="9">Essential subunit of the Sec protein translocation channel SecYEG. Clamps together the 2 halves of SecY. May contact the channel plug during translocation.</text>
</comment>
<dbReference type="PANTHER" id="PTHR33910:SF1">
    <property type="entry name" value="PROTEIN TRANSLOCASE SUBUNIT SECE"/>
    <property type="match status" value="1"/>
</dbReference>
<sequence length="101" mass="11290">MKACKRAATCVGYRQIQVRTVAIDTRGETADKPSGEKKTRTTPALFYRQVVNELRKVIWPTRKDLITYTTVVLIFVLIMVAIVYGLDSALGWAVLRIFGGA</sequence>
<dbReference type="NCBIfam" id="TIGR00964">
    <property type="entry name" value="secE_bact"/>
    <property type="match status" value="1"/>
</dbReference>
<name>A0A917YX91_9ACTN</name>
<keyword evidence="7 9" id="KW-0811">Translocation</keyword>
<keyword evidence="5 9" id="KW-0653">Protein transport</keyword>